<evidence type="ECO:0000313" key="5">
    <source>
        <dbReference type="EMBL" id="MFC3073395.1"/>
    </source>
</evidence>
<dbReference type="PROSITE" id="PS50893">
    <property type="entry name" value="ABC_TRANSPORTER_2"/>
    <property type="match status" value="1"/>
</dbReference>
<keyword evidence="3 5" id="KW-0067">ATP-binding</keyword>
<keyword evidence="1" id="KW-0813">Transport</keyword>
<dbReference type="SMART" id="SM00382">
    <property type="entry name" value="AAA"/>
    <property type="match status" value="1"/>
</dbReference>
<evidence type="ECO:0000256" key="2">
    <source>
        <dbReference type="ARBA" id="ARBA00022741"/>
    </source>
</evidence>
<dbReference type="InterPro" id="IPR032823">
    <property type="entry name" value="BCA_ABC_TP_C"/>
</dbReference>
<dbReference type="Proteomes" id="UP001595377">
    <property type="component" value="Unassembled WGS sequence"/>
</dbReference>
<dbReference type="InterPro" id="IPR003593">
    <property type="entry name" value="AAA+_ATPase"/>
</dbReference>
<dbReference type="Pfam" id="PF12399">
    <property type="entry name" value="BCA_ABC_TP_C"/>
    <property type="match status" value="1"/>
</dbReference>
<keyword evidence="6" id="KW-1185">Reference proteome</keyword>
<dbReference type="Pfam" id="PF00005">
    <property type="entry name" value="ABC_tran"/>
    <property type="match status" value="1"/>
</dbReference>
<reference evidence="6" key="1">
    <citation type="journal article" date="2019" name="Int. J. Syst. Evol. Microbiol.">
        <title>The Global Catalogue of Microorganisms (GCM) 10K type strain sequencing project: providing services to taxonomists for standard genome sequencing and annotation.</title>
        <authorList>
            <consortium name="The Broad Institute Genomics Platform"/>
            <consortium name="The Broad Institute Genome Sequencing Center for Infectious Disease"/>
            <person name="Wu L."/>
            <person name="Ma J."/>
        </authorList>
    </citation>
    <scope>NUCLEOTIDE SEQUENCE [LARGE SCALE GENOMIC DNA]</scope>
    <source>
        <strain evidence="6">KCTC 52677</strain>
    </source>
</reference>
<dbReference type="EMBL" id="JBHRSP010000015">
    <property type="protein sequence ID" value="MFC3073395.1"/>
    <property type="molecule type" value="Genomic_DNA"/>
</dbReference>
<gene>
    <name evidence="5" type="ORF">ACFOHH_09795</name>
</gene>
<dbReference type="PANTHER" id="PTHR45772">
    <property type="entry name" value="CONSERVED COMPONENT OF ABC TRANSPORTER FOR NATURAL AMINO ACIDS-RELATED"/>
    <property type="match status" value="1"/>
</dbReference>
<dbReference type="CDD" id="cd03219">
    <property type="entry name" value="ABC_Mj1267_LivG_branched"/>
    <property type="match status" value="1"/>
</dbReference>
<comment type="caution">
    <text evidence="5">The sequence shown here is derived from an EMBL/GenBank/DDBJ whole genome shotgun (WGS) entry which is preliminary data.</text>
</comment>
<accession>A0ABV7DEV6</accession>
<keyword evidence="2" id="KW-0547">Nucleotide-binding</keyword>
<dbReference type="Gene3D" id="3.40.50.300">
    <property type="entry name" value="P-loop containing nucleotide triphosphate hydrolases"/>
    <property type="match status" value="1"/>
</dbReference>
<proteinExistence type="predicted"/>
<dbReference type="RefSeq" id="WP_257317401.1">
    <property type="nucleotide sequence ID" value="NZ_JANFDG010000028.1"/>
</dbReference>
<dbReference type="InterPro" id="IPR003439">
    <property type="entry name" value="ABC_transporter-like_ATP-bd"/>
</dbReference>
<dbReference type="GO" id="GO:0005524">
    <property type="term" value="F:ATP binding"/>
    <property type="evidence" value="ECO:0007669"/>
    <property type="project" value="UniProtKB-KW"/>
</dbReference>
<evidence type="ECO:0000313" key="6">
    <source>
        <dbReference type="Proteomes" id="UP001595377"/>
    </source>
</evidence>
<name>A0ABV7DEV6_9HYPH</name>
<dbReference type="InterPro" id="IPR051120">
    <property type="entry name" value="ABC_AA/LPS_Transport"/>
</dbReference>
<dbReference type="InterPro" id="IPR027417">
    <property type="entry name" value="P-loop_NTPase"/>
</dbReference>
<evidence type="ECO:0000259" key="4">
    <source>
        <dbReference type="PROSITE" id="PS50893"/>
    </source>
</evidence>
<evidence type="ECO:0000256" key="3">
    <source>
        <dbReference type="ARBA" id="ARBA00022840"/>
    </source>
</evidence>
<evidence type="ECO:0000256" key="1">
    <source>
        <dbReference type="ARBA" id="ARBA00022448"/>
    </source>
</evidence>
<sequence>MKPDRNSTPSLLDVKGLTRRFGGLVAVNDVSFSVKPGEIFTVIGPNGAGKSTMFKLIGAFIRPTSGDVVFEGKSLVGLAPHQAAARGVVRTFQETTIYREMTTMETVRTAFHLQCRATSLGAFFNTRQARADEAEANRAAEEILELLQLQHVRHEQAKNLPHGYLRALGIAMALAARPKLLMLDEPFAGMNPEETDAAVQMVRRIRDQGITVMLVEHDMHAVMRISDRIAVLNFGRKIAEGTPQEIQNDQNVIDAYLGQEDEELGI</sequence>
<dbReference type="SUPFAM" id="SSF52540">
    <property type="entry name" value="P-loop containing nucleoside triphosphate hydrolases"/>
    <property type="match status" value="1"/>
</dbReference>
<protein>
    <submittedName>
        <fullName evidence="5">ABC transporter ATP-binding protein</fullName>
    </submittedName>
</protein>
<feature type="domain" description="ABC transporter" evidence="4">
    <location>
        <begin position="12"/>
        <end position="259"/>
    </location>
</feature>
<organism evidence="5 6">
    <name type="scientific">Shinella pollutisoli</name>
    <dbReference type="NCBI Taxonomy" id="2250594"/>
    <lineage>
        <taxon>Bacteria</taxon>
        <taxon>Pseudomonadati</taxon>
        <taxon>Pseudomonadota</taxon>
        <taxon>Alphaproteobacteria</taxon>
        <taxon>Hyphomicrobiales</taxon>
        <taxon>Rhizobiaceae</taxon>
        <taxon>Shinella</taxon>
    </lineage>
</organism>